<evidence type="ECO:0000313" key="10">
    <source>
        <dbReference type="EMBL" id="CAD7637910.1"/>
    </source>
</evidence>
<evidence type="ECO:0000256" key="2">
    <source>
        <dbReference type="ARBA" id="ARBA00001896"/>
    </source>
</evidence>
<gene>
    <name evidence="10" type="ORF">OSB1V03_LOCUS17167</name>
</gene>
<dbReference type="InterPro" id="IPR020103">
    <property type="entry name" value="PsdUridine_synth_cat_dom_sf"/>
</dbReference>
<dbReference type="InterPro" id="IPR050188">
    <property type="entry name" value="RluA_PseudoU_synthase"/>
</dbReference>
<accession>A0A7R9LA64</accession>
<feature type="region of interest" description="Disordered" evidence="8">
    <location>
        <begin position="72"/>
        <end position="91"/>
    </location>
</feature>
<evidence type="ECO:0000256" key="5">
    <source>
        <dbReference type="ARBA" id="ARBA00036943"/>
    </source>
</evidence>
<evidence type="ECO:0000256" key="3">
    <source>
        <dbReference type="ARBA" id="ARBA00010876"/>
    </source>
</evidence>
<name>A0A7R9LA64_9ACAR</name>
<dbReference type="PANTHER" id="PTHR21600:SF83">
    <property type="entry name" value="PSEUDOURIDYLATE SYNTHASE RPUSD4, MITOCHONDRIAL"/>
    <property type="match status" value="1"/>
</dbReference>
<evidence type="ECO:0000313" key="11">
    <source>
        <dbReference type="Proteomes" id="UP000759131"/>
    </source>
</evidence>
<dbReference type="PROSITE" id="PS01129">
    <property type="entry name" value="PSI_RLU"/>
    <property type="match status" value="1"/>
</dbReference>
<dbReference type="GO" id="GO:0003723">
    <property type="term" value="F:RNA binding"/>
    <property type="evidence" value="ECO:0007669"/>
    <property type="project" value="InterPro"/>
</dbReference>
<keyword evidence="11" id="KW-1185">Reference proteome</keyword>
<sequence>VHNINVEPLIKRKINFKYNQQFNEFLEQRSVDEHNIFHNLVRDDSHYGGHNARHRKRNDIEDIDDIQDIQYNRESPLKDNNEAMSGTTDSPLKPELFSLDFELNSDLNEKPIDKLLEKNKLMKEKLDEQKDIRLEDCLPVTKDYSKKQRTGAQYLADLQSGEERPQYPHKFNDEVKNYRSELGLGKEKLDSKGFRILSGQVFDFTKFPKEDIEALLMKSVLFDDIDIVAINKPYGMAIHTKETPVTPVLTDYLPHLQRELRCEKLYTVHRLDRDTTGVLLLAKSQAKAKELNRMFCEHKILKRYICITRGVPDQLEGIIDIPVDIGRCDGKERMVLRPEALQEYRDKIKPSKQAKRAVTQYKVVSHADNAALIEVWPETGIRHQIRVHLGFGLRCPILGDHKYSHLDKIAPQKLTGDMLLALNVRQSKVRHIPMHLHAKQYCLPNAGIDGKNIFVNAPIPHHFHKNMSKLGLKQ</sequence>
<dbReference type="OrthoDB" id="418349at2759"/>
<evidence type="ECO:0000259" key="9">
    <source>
        <dbReference type="Pfam" id="PF00849"/>
    </source>
</evidence>
<dbReference type="InterPro" id="IPR006224">
    <property type="entry name" value="PsdUridine_synth_RluA-like_CS"/>
</dbReference>
<evidence type="ECO:0000256" key="7">
    <source>
        <dbReference type="ARBA" id="ARBA00041563"/>
    </source>
</evidence>
<dbReference type="EMBL" id="OC874796">
    <property type="protein sequence ID" value="CAD7637910.1"/>
    <property type="molecule type" value="Genomic_DNA"/>
</dbReference>
<evidence type="ECO:0000256" key="6">
    <source>
        <dbReference type="ARBA" id="ARBA00039953"/>
    </source>
</evidence>
<dbReference type="PANTHER" id="PTHR21600">
    <property type="entry name" value="MITOCHONDRIAL RNA PSEUDOURIDINE SYNTHASE"/>
    <property type="match status" value="1"/>
</dbReference>
<dbReference type="Pfam" id="PF00849">
    <property type="entry name" value="PseudoU_synth_2"/>
    <property type="match status" value="1"/>
</dbReference>
<dbReference type="Gene3D" id="3.30.2350.10">
    <property type="entry name" value="Pseudouridine synthase"/>
    <property type="match status" value="1"/>
</dbReference>
<dbReference type="SUPFAM" id="SSF55120">
    <property type="entry name" value="Pseudouridine synthase"/>
    <property type="match status" value="1"/>
</dbReference>
<comment type="catalytic activity">
    <reaction evidence="5">
        <text>a uridine in tRNA = a pseudouridine in tRNA</text>
        <dbReference type="Rhea" id="RHEA:54572"/>
        <dbReference type="Rhea" id="RHEA-COMP:13339"/>
        <dbReference type="Rhea" id="RHEA-COMP:13934"/>
        <dbReference type="ChEBI" id="CHEBI:65314"/>
        <dbReference type="ChEBI" id="CHEBI:65315"/>
    </reaction>
</comment>
<comment type="catalytic activity">
    <reaction evidence="1">
        <text>a uridine in mRNA = a pseudouridine in mRNA</text>
        <dbReference type="Rhea" id="RHEA:56644"/>
        <dbReference type="Rhea" id="RHEA-COMP:14658"/>
        <dbReference type="Rhea" id="RHEA-COMP:14659"/>
        <dbReference type="ChEBI" id="CHEBI:65314"/>
        <dbReference type="ChEBI" id="CHEBI:65315"/>
    </reaction>
</comment>
<dbReference type="Proteomes" id="UP000759131">
    <property type="component" value="Unassembled WGS sequence"/>
</dbReference>
<feature type="non-terminal residue" evidence="10">
    <location>
        <position position="1"/>
    </location>
</feature>
<comment type="catalytic activity">
    <reaction evidence="2">
        <text>uridine in 5S rRNA = pseudouridine in 5S rRNA</text>
        <dbReference type="Rhea" id="RHEA:47036"/>
        <dbReference type="Rhea" id="RHEA-COMP:11730"/>
        <dbReference type="Rhea" id="RHEA-COMP:11731"/>
        <dbReference type="ChEBI" id="CHEBI:65314"/>
        <dbReference type="ChEBI" id="CHEBI:65315"/>
    </reaction>
</comment>
<feature type="region of interest" description="Disordered" evidence="8">
    <location>
        <begin position="42"/>
        <end position="61"/>
    </location>
</feature>
<dbReference type="GO" id="GO:0009982">
    <property type="term" value="F:pseudouridine synthase activity"/>
    <property type="evidence" value="ECO:0007669"/>
    <property type="project" value="InterPro"/>
</dbReference>
<feature type="domain" description="Pseudouridine synthase RsuA/RluA-like" evidence="9">
    <location>
        <begin position="227"/>
        <end position="389"/>
    </location>
</feature>
<dbReference type="GO" id="GO:0001522">
    <property type="term" value="P:pseudouridine synthesis"/>
    <property type="evidence" value="ECO:0007669"/>
    <property type="project" value="InterPro"/>
</dbReference>
<keyword evidence="4" id="KW-0413">Isomerase</keyword>
<proteinExistence type="inferred from homology"/>
<dbReference type="EMBL" id="CAJPIZ010020221">
    <property type="protein sequence ID" value="CAG2117214.1"/>
    <property type="molecule type" value="Genomic_DNA"/>
</dbReference>
<comment type="similarity">
    <text evidence="3">Belongs to the pseudouridine synthase RluA family.</text>
</comment>
<reference evidence="10" key="1">
    <citation type="submission" date="2020-11" db="EMBL/GenBank/DDBJ databases">
        <authorList>
            <person name="Tran Van P."/>
        </authorList>
    </citation>
    <scope>NUCLEOTIDE SEQUENCE</scope>
</reference>
<evidence type="ECO:0000256" key="8">
    <source>
        <dbReference type="SAM" id="MobiDB-lite"/>
    </source>
</evidence>
<evidence type="ECO:0000256" key="4">
    <source>
        <dbReference type="ARBA" id="ARBA00023235"/>
    </source>
</evidence>
<dbReference type="CDD" id="cd02869">
    <property type="entry name" value="PseudoU_synth_RluA_like"/>
    <property type="match status" value="1"/>
</dbReference>
<evidence type="ECO:0000256" key="1">
    <source>
        <dbReference type="ARBA" id="ARBA00001166"/>
    </source>
</evidence>
<dbReference type="AlphaFoldDB" id="A0A7R9LA64"/>
<organism evidence="10">
    <name type="scientific">Medioppia subpectinata</name>
    <dbReference type="NCBI Taxonomy" id="1979941"/>
    <lineage>
        <taxon>Eukaryota</taxon>
        <taxon>Metazoa</taxon>
        <taxon>Ecdysozoa</taxon>
        <taxon>Arthropoda</taxon>
        <taxon>Chelicerata</taxon>
        <taxon>Arachnida</taxon>
        <taxon>Acari</taxon>
        <taxon>Acariformes</taxon>
        <taxon>Sarcoptiformes</taxon>
        <taxon>Oribatida</taxon>
        <taxon>Brachypylina</taxon>
        <taxon>Oppioidea</taxon>
        <taxon>Oppiidae</taxon>
        <taxon>Medioppia</taxon>
    </lineage>
</organism>
<protein>
    <recommendedName>
        <fullName evidence="6">Pseudouridylate synthase RPUSD4, mitochondrial</fullName>
    </recommendedName>
    <alternativeName>
        <fullName evidence="7">RNA pseudouridylate synthase domain-containing protein 4</fullName>
    </alternativeName>
</protein>
<dbReference type="InterPro" id="IPR006145">
    <property type="entry name" value="PsdUridine_synth_RsuA/RluA"/>
</dbReference>